<comment type="catalytic activity">
    <reaction evidence="1">
        <text>AMP + H2O = D-ribose 5-phosphate + adenine</text>
        <dbReference type="Rhea" id="RHEA:20129"/>
        <dbReference type="ChEBI" id="CHEBI:15377"/>
        <dbReference type="ChEBI" id="CHEBI:16708"/>
        <dbReference type="ChEBI" id="CHEBI:78346"/>
        <dbReference type="ChEBI" id="CHEBI:456215"/>
        <dbReference type="EC" id="3.2.2.4"/>
    </reaction>
</comment>
<dbReference type="Proteomes" id="UP000385207">
    <property type="component" value="Unassembled WGS sequence"/>
</dbReference>
<dbReference type="RefSeq" id="WP_150748357.1">
    <property type="nucleotide sequence ID" value="NZ_CABVHE010000075.1"/>
</dbReference>
<name>A0A5E7K1H1_PSEFL</name>
<organism evidence="4 5">
    <name type="scientific">Pseudomonas fluorescens</name>
    <dbReference type="NCBI Taxonomy" id="294"/>
    <lineage>
        <taxon>Bacteria</taxon>
        <taxon>Pseudomonadati</taxon>
        <taxon>Pseudomonadota</taxon>
        <taxon>Gammaproteobacteria</taxon>
        <taxon>Pseudomonadales</taxon>
        <taxon>Pseudomonadaceae</taxon>
        <taxon>Pseudomonas</taxon>
    </lineage>
</organism>
<dbReference type="EC" id="3.2.2.n1" evidence="3"/>
<dbReference type="EMBL" id="CABVII010000009">
    <property type="protein sequence ID" value="VVO94012.1"/>
    <property type="molecule type" value="Genomic_DNA"/>
</dbReference>
<keyword evidence="3" id="KW-0378">Hydrolase</keyword>
<proteinExistence type="inferred from homology"/>
<dbReference type="SUPFAM" id="SSF102405">
    <property type="entry name" value="MCP/YpsA-like"/>
    <property type="match status" value="1"/>
</dbReference>
<dbReference type="InterPro" id="IPR031100">
    <property type="entry name" value="LOG_fam"/>
</dbReference>
<dbReference type="PANTHER" id="PTHR31223:SF70">
    <property type="entry name" value="LOG FAMILY PROTEIN YJL055W"/>
    <property type="match status" value="1"/>
</dbReference>
<dbReference type="InterPro" id="IPR005269">
    <property type="entry name" value="LOG"/>
</dbReference>
<protein>
    <recommendedName>
        <fullName evidence="3">Cytokinin riboside 5'-monophosphate phosphoribohydrolase</fullName>
        <ecNumber evidence="3">3.2.2.n1</ecNumber>
    </recommendedName>
</protein>
<dbReference type="GO" id="GO:0009691">
    <property type="term" value="P:cytokinin biosynthetic process"/>
    <property type="evidence" value="ECO:0007669"/>
    <property type="project" value="UniProtKB-UniRule"/>
</dbReference>
<dbReference type="OrthoDB" id="9801098at2"/>
<evidence type="ECO:0000313" key="5">
    <source>
        <dbReference type="Proteomes" id="UP000385207"/>
    </source>
</evidence>
<sequence>MKSLALFCGSSLGVKDEYALAVEHLVSVIHAKGHGVVYGGGKVGLMGVVAESAKSIGCKVVGVMPQFLIDKELACADLSELVIVDDMHQRKKTMIELSSGFIALPGGTGTAEEFFEAWTWGQLGLHAHPCALYNVEGCYESLIRYFEDLVANGFMNRVFLDSLIISDSPEVICAMIDSFKGVGAKWS</sequence>
<reference evidence="4 5" key="1">
    <citation type="submission" date="2019-09" db="EMBL/GenBank/DDBJ databases">
        <authorList>
            <person name="Chandra G."/>
            <person name="Truman W A."/>
        </authorList>
    </citation>
    <scope>NUCLEOTIDE SEQUENCE [LARGE SCALE GENOMIC DNA]</scope>
    <source>
        <strain evidence="4">PS862</strain>
    </source>
</reference>
<dbReference type="AlphaFoldDB" id="A0A5E7K1H1"/>
<dbReference type="GO" id="GO:0008714">
    <property type="term" value="F:AMP nucleosidase activity"/>
    <property type="evidence" value="ECO:0007669"/>
    <property type="project" value="UniProtKB-EC"/>
</dbReference>
<dbReference type="Gene3D" id="3.40.50.450">
    <property type="match status" value="1"/>
</dbReference>
<evidence type="ECO:0000256" key="2">
    <source>
        <dbReference type="ARBA" id="ARBA00006763"/>
    </source>
</evidence>
<accession>A0A5E7K1H1</accession>
<dbReference type="NCBIfam" id="TIGR00730">
    <property type="entry name" value="Rossman fold protein, TIGR00730 family"/>
    <property type="match status" value="1"/>
</dbReference>
<evidence type="ECO:0000313" key="4">
    <source>
        <dbReference type="EMBL" id="VVO94012.1"/>
    </source>
</evidence>
<dbReference type="PANTHER" id="PTHR31223">
    <property type="entry name" value="LOG FAMILY PROTEIN YJL055W"/>
    <property type="match status" value="1"/>
</dbReference>
<dbReference type="Pfam" id="PF03641">
    <property type="entry name" value="Lysine_decarbox"/>
    <property type="match status" value="1"/>
</dbReference>
<evidence type="ECO:0000256" key="3">
    <source>
        <dbReference type="RuleBase" id="RU363015"/>
    </source>
</evidence>
<dbReference type="GO" id="GO:0005829">
    <property type="term" value="C:cytosol"/>
    <property type="evidence" value="ECO:0007669"/>
    <property type="project" value="TreeGrafter"/>
</dbReference>
<keyword evidence="3" id="KW-0203">Cytokinin biosynthesis</keyword>
<evidence type="ECO:0000256" key="1">
    <source>
        <dbReference type="ARBA" id="ARBA00000274"/>
    </source>
</evidence>
<gene>
    <name evidence="4" type="primary">yvdD_2</name>
    <name evidence="4" type="ORF">PS862_02489</name>
</gene>
<comment type="similarity">
    <text evidence="2 3">Belongs to the LOG family.</text>
</comment>